<keyword evidence="8 10" id="KW-0472">Membrane</keyword>
<evidence type="ECO:0000256" key="5">
    <source>
        <dbReference type="ARBA" id="ARBA00022519"/>
    </source>
</evidence>
<dbReference type="InterPro" id="IPR003004">
    <property type="entry name" value="GspF/PilC"/>
</dbReference>
<evidence type="ECO:0000256" key="2">
    <source>
        <dbReference type="ARBA" id="ARBA00005745"/>
    </source>
</evidence>
<evidence type="ECO:0000256" key="1">
    <source>
        <dbReference type="ARBA" id="ARBA00004429"/>
    </source>
</evidence>
<feature type="domain" description="Type II secretion system protein GspF" evidence="11">
    <location>
        <begin position="273"/>
        <end position="395"/>
    </location>
</feature>
<dbReference type="Gene3D" id="1.20.81.30">
    <property type="entry name" value="Type II secretion system (T2SS), domain F"/>
    <property type="match status" value="2"/>
</dbReference>
<evidence type="ECO:0000256" key="9">
    <source>
        <dbReference type="RuleBase" id="RU003923"/>
    </source>
</evidence>
<dbReference type="InterPro" id="IPR018076">
    <property type="entry name" value="T2SS_GspF_dom"/>
</dbReference>
<comment type="similarity">
    <text evidence="2 9">Belongs to the GSP F family.</text>
</comment>
<dbReference type="GO" id="GO:0005886">
    <property type="term" value="C:plasma membrane"/>
    <property type="evidence" value="ECO:0007669"/>
    <property type="project" value="UniProtKB-SubCell"/>
</dbReference>
<keyword evidence="3 9" id="KW-0813">Transport</keyword>
<feature type="transmembrane region" description="Helical" evidence="10">
    <location>
        <begin position="223"/>
        <end position="242"/>
    </location>
</feature>
<keyword evidence="6 9" id="KW-0812">Transmembrane</keyword>
<keyword evidence="4" id="KW-1003">Cell membrane</keyword>
<evidence type="ECO:0000313" key="13">
    <source>
        <dbReference type="Proteomes" id="UP000289269"/>
    </source>
</evidence>
<organism evidence="12 13">
    <name type="scientific">Candidatus Chaera renei</name>
    <dbReference type="NCBI Taxonomy" id="2506947"/>
    <lineage>
        <taxon>Bacteria</taxon>
        <taxon>Candidatus Saccharimonadota</taxon>
        <taxon>Candidatus Saccharimonadia</taxon>
        <taxon>Candidatus Saccharimonadales</taxon>
        <taxon>Candidatus Saccharimonadaceae</taxon>
        <taxon>Candidatus Chaera</taxon>
    </lineage>
</organism>
<keyword evidence="7 10" id="KW-1133">Transmembrane helix</keyword>
<dbReference type="PROSITE" id="PS00874">
    <property type="entry name" value="T2SP_F"/>
    <property type="match status" value="1"/>
</dbReference>
<protein>
    <submittedName>
        <fullName evidence="12">Type II secretion system F family protein</fullName>
    </submittedName>
</protein>
<evidence type="ECO:0000256" key="7">
    <source>
        <dbReference type="ARBA" id="ARBA00022989"/>
    </source>
</evidence>
<evidence type="ECO:0000256" key="10">
    <source>
        <dbReference type="SAM" id="Phobius"/>
    </source>
</evidence>
<keyword evidence="13" id="KW-1185">Reference proteome</keyword>
<dbReference type="FunFam" id="1.20.81.30:FF:000001">
    <property type="entry name" value="Type II secretion system protein F"/>
    <property type="match status" value="2"/>
</dbReference>
<feature type="transmembrane region" description="Helical" evidence="10">
    <location>
        <begin position="376"/>
        <end position="397"/>
    </location>
</feature>
<comment type="subcellular location">
    <subcellularLocation>
        <location evidence="1">Cell inner membrane</location>
        <topology evidence="1">Multi-pass membrane protein</topology>
    </subcellularLocation>
    <subcellularLocation>
        <location evidence="9">Cell membrane</location>
        <topology evidence="9">Multi-pass membrane protein</topology>
    </subcellularLocation>
</comment>
<keyword evidence="5" id="KW-0997">Cell inner membrane</keyword>
<evidence type="ECO:0000256" key="8">
    <source>
        <dbReference type="ARBA" id="ARBA00023136"/>
    </source>
</evidence>
<dbReference type="PRINTS" id="PR00812">
    <property type="entry name" value="BCTERIALGSPF"/>
</dbReference>
<evidence type="ECO:0000256" key="6">
    <source>
        <dbReference type="ARBA" id="ARBA00022692"/>
    </source>
</evidence>
<dbReference type="Proteomes" id="UP000289269">
    <property type="component" value="Unassembled WGS sequence"/>
</dbReference>
<dbReference type="EMBL" id="SCKW01000003">
    <property type="protein sequence ID" value="RWZ79729.1"/>
    <property type="molecule type" value="Genomic_DNA"/>
</dbReference>
<dbReference type="AlphaFoldDB" id="A0A4Q0AJK2"/>
<comment type="caution">
    <text evidence="12">The sequence shown here is derived from an EMBL/GenBank/DDBJ whole genome shotgun (WGS) entry which is preliminary data.</text>
</comment>
<feature type="transmembrane region" description="Helical" evidence="10">
    <location>
        <begin position="169"/>
        <end position="189"/>
    </location>
</feature>
<sequence>MPSYHYAAQDKSGQMVTGNVDASTRENALAALVKQDLKPIALNELRGQKFKLSLGGGKVRSKDLVIFTRQLSVMISAGVPLTRALTTLSAQSENPALKTVLEAITKDVQSGMTLGGAFAKHPGTFSDVFVNMVKAGEAGGILDDILKRLATQQEKNDNMRKKVKSAMTYPAVLLIITILSFFGLMFFVIPSIGNILRSLGGPDAQLPLLTRIMLGISGFMRNYWYLVIGGTAGLVFAVRSVLKTPGGKAKFHRTVIKLPGLGDIITKVAVARFARTFASLMSAGVSVLEALKVTGEAIGNVAFKDELAKAAEEVKNGKPLSDALSRSPLFPAIIPQMLAVGEETGQTDKVLVKVADFYEEEVDVTIDSISSIIEPVMLVIMGSMVGLIAASVMGPIASLSQNIKG</sequence>
<feature type="domain" description="Type II secretion system protein GspF" evidence="11">
    <location>
        <begin position="67"/>
        <end position="190"/>
    </location>
</feature>
<dbReference type="PANTHER" id="PTHR30012">
    <property type="entry name" value="GENERAL SECRETION PATHWAY PROTEIN"/>
    <property type="match status" value="1"/>
</dbReference>
<proteinExistence type="inferred from homology"/>
<dbReference type="GO" id="GO:0015628">
    <property type="term" value="P:protein secretion by the type II secretion system"/>
    <property type="evidence" value="ECO:0007669"/>
    <property type="project" value="TreeGrafter"/>
</dbReference>
<evidence type="ECO:0000313" key="12">
    <source>
        <dbReference type="EMBL" id="RWZ79729.1"/>
    </source>
</evidence>
<evidence type="ECO:0000256" key="3">
    <source>
        <dbReference type="ARBA" id="ARBA00022448"/>
    </source>
</evidence>
<dbReference type="Pfam" id="PF00482">
    <property type="entry name" value="T2SSF"/>
    <property type="match status" value="2"/>
</dbReference>
<reference evidence="12" key="1">
    <citation type="submission" date="2019-01" db="EMBL/GenBank/DDBJ databases">
        <title>Genomic signatures and co-occurrence patterns of the ultra-small Saccharimodia (Patescibacteria phylum) suggest a symbiotic lifestyle.</title>
        <authorList>
            <person name="Lemos L."/>
            <person name="Medeiros J."/>
            <person name="Andreote F."/>
            <person name="Fernandes G."/>
            <person name="Varani A."/>
            <person name="Oliveira G."/>
            <person name="Pylro V."/>
        </authorList>
    </citation>
    <scope>NUCLEOTIDE SEQUENCE [LARGE SCALE GENOMIC DNA]</scope>
    <source>
        <strain evidence="12">AMD01</strain>
    </source>
</reference>
<dbReference type="PANTHER" id="PTHR30012:SF0">
    <property type="entry name" value="TYPE II SECRETION SYSTEM PROTEIN F-RELATED"/>
    <property type="match status" value="1"/>
</dbReference>
<evidence type="ECO:0000259" key="11">
    <source>
        <dbReference type="Pfam" id="PF00482"/>
    </source>
</evidence>
<evidence type="ECO:0000256" key="4">
    <source>
        <dbReference type="ARBA" id="ARBA00022475"/>
    </source>
</evidence>
<gene>
    <name evidence="12" type="ORF">EOT04_00510</name>
</gene>
<dbReference type="InterPro" id="IPR042094">
    <property type="entry name" value="T2SS_GspF_sf"/>
</dbReference>
<dbReference type="InterPro" id="IPR001992">
    <property type="entry name" value="T2SS_GspF/T4SS_PilC_CS"/>
</dbReference>
<name>A0A4Q0AJK2_9BACT</name>
<accession>A0A4Q0AJK2</accession>